<dbReference type="AlphaFoldDB" id="W4M2K5"/>
<dbReference type="InterPro" id="IPR003661">
    <property type="entry name" value="HisK_dim/P_dom"/>
</dbReference>
<evidence type="ECO:0000259" key="7">
    <source>
        <dbReference type="PROSITE" id="PS50109"/>
    </source>
</evidence>
<dbReference type="InterPro" id="IPR036890">
    <property type="entry name" value="HATPase_C_sf"/>
</dbReference>
<reference evidence="9 10" key="1">
    <citation type="journal article" date="2014" name="Nature">
        <title>An environmental bacterial taxon with a large and distinct metabolic repertoire.</title>
        <authorList>
            <person name="Wilson M.C."/>
            <person name="Mori T."/>
            <person name="Ruckert C."/>
            <person name="Uria A.R."/>
            <person name="Helf M.J."/>
            <person name="Takada K."/>
            <person name="Gernert C."/>
            <person name="Steffens U.A."/>
            <person name="Heycke N."/>
            <person name="Schmitt S."/>
            <person name="Rinke C."/>
            <person name="Helfrich E.J."/>
            <person name="Brachmann A.O."/>
            <person name="Gurgui C."/>
            <person name="Wakimoto T."/>
            <person name="Kracht M."/>
            <person name="Crusemann M."/>
            <person name="Hentschel U."/>
            <person name="Abe I."/>
            <person name="Matsunaga S."/>
            <person name="Kalinowski J."/>
            <person name="Takeyama H."/>
            <person name="Piel J."/>
        </authorList>
    </citation>
    <scope>NUCLEOTIDE SEQUENCE [LARGE SCALE GENOMIC DNA]</scope>
    <source>
        <strain evidence="10">TSY2</strain>
    </source>
</reference>
<dbReference type="CDD" id="cd00082">
    <property type="entry name" value="HisKA"/>
    <property type="match status" value="1"/>
</dbReference>
<dbReference type="Gene3D" id="1.10.287.130">
    <property type="match status" value="1"/>
</dbReference>
<dbReference type="InterPro" id="IPR013656">
    <property type="entry name" value="PAS_4"/>
</dbReference>
<evidence type="ECO:0000256" key="6">
    <source>
        <dbReference type="SAM" id="Coils"/>
    </source>
</evidence>
<proteinExistence type="predicted"/>
<dbReference type="PANTHER" id="PTHR43304:SF1">
    <property type="entry name" value="PAC DOMAIN-CONTAINING PROTEIN"/>
    <property type="match status" value="1"/>
</dbReference>
<evidence type="ECO:0000256" key="2">
    <source>
        <dbReference type="ARBA" id="ARBA00012438"/>
    </source>
</evidence>
<dbReference type="PROSITE" id="PS50109">
    <property type="entry name" value="HIS_KIN"/>
    <property type="match status" value="1"/>
</dbReference>
<dbReference type="SUPFAM" id="SSF47384">
    <property type="entry name" value="Homodimeric domain of signal transducing histidine kinase"/>
    <property type="match status" value="1"/>
</dbReference>
<keyword evidence="5" id="KW-0418">Kinase</keyword>
<dbReference type="EMBL" id="AZHX01001234">
    <property type="protein sequence ID" value="ETX04393.1"/>
    <property type="molecule type" value="Genomic_DNA"/>
</dbReference>
<comment type="catalytic activity">
    <reaction evidence="1">
        <text>ATP + protein L-histidine = ADP + protein N-phospho-L-histidine.</text>
        <dbReference type="EC" id="2.7.13.3"/>
    </reaction>
</comment>
<evidence type="ECO:0000256" key="3">
    <source>
        <dbReference type="ARBA" id="ARBA00022553"/>
    </source>
</evidence>
<dbReference type="Gene3D" id="3.30.450.20">
    <property type="entry name" value="PAS domain"/>
    <property type="match status" value="2"/>
</dbReference>
<dbReference type="CDD" id="cd00130">
    <property type="entry name" value="PAS"/>
    <property type="match status" value="1"/>
</dbReference>
<evidence type="ECO:0000256" key="5">
    <source>
        <dbReference type="ARBA" id="ARBA00022777"/>
    </source>
</evidence>
<dbReference type="Proteomes" id="UP000019140">
    <property type="component" value="Unassembled WGS sequence"/>
</dbReference>
<dbReference type="GO" id="GO:0000155">
    <property type="term" value="F:phosphorelay sensor kinase activity"/>
    <property type="evidence" value="ECO:0007669"/>
    <property type="project" value="InterPro"/>
</dbReference>
<comment type="caution">
    <text evidence="9">The sequence shown here is derived from an EMBL/GenBank/DDBJ whole genome shotgun (WGS) entry which is preliminary data.</text>
</comment>
<feature type="domain" description="PAC" evidence="8">
    <location>
        <begin position="116"/>
        <end position="166"/>
    </location>
</feature>
<keyword evidence="10" id="KW-1185">Reference proteome</keyword>
<evidence type="ECO:0000256" key="4">
    <source>
        <dbReference type="ARBA" id="ARBA00022679"/>
    </source>
</evidence>
<dbReference type="SMART" id="SM00091">
    <property type="entry name" value="PAS"/>
    <property type="match status" value="2"/>
</dbReference>
<dbReference type="InterPro" id="IPR005467">
    <property type="entry name" value="His_kinase_dom"/>
</dbReference>
<evidence type="ECO:0000313" key="10">
    <source>
        <dbReference type="Proteomes" id="UP000019140"/>
    </source>
</evidence>
<dbReference type="NCBIfam" id="TIGR00229">
    <property type="entry name" value="sensory_box"/>
    <property type="match status" value="1"/>
</dbReference>
<dbReference type="SMART" id="SM00388">
    <property type="entry name" value="HisKA"/>
    <property type="match status" value="1"/>
</dbReference>
<accession>W4M2K5</accession>
<dbReference type="PROSITE" id="PS50113">
    <property type="entry name" value="PAC"/>
    <property type="match status" value="1"/>
</dbReference>
<gene>
    <name evidence="9" type="ORF">ETSY2_29050</name>
</gene>
<protein>
    <recommendedName>
        <fullName evidence="2">histidine kinase</fullName>
        <ecNumber evidence="2">2.7.13.3</ecNumber>
    </recommendedName>
</protein>
<feature type="non-terminal residue" evidence="9">
    <location>
        <position position="466"/>
    </location>
</feature>
<dbReference type="SUPFAM" id="SSF55874">
    <property type="entry name" value="ATPase domain of HSP90 chaperone/DNA topoisomerase II/histidine kinase"/>
    <property type="match status" value="1"/>
</dbReference>
<keyword evidence="4" id="KW-0808">Transferase</keyword>
<evidence type="ECO:0000256" key="1">
    <source>
        <dbReference type="ARBA" id="ARBA00000085"/>
    </source>
</evidence>
<feature type="domain" description="Histidine kinase" evidence="7">
    <location>
        <begin position="352"/>
        <end position="466"/>
    </location>
</feature>
<name>W4M2K5_9BACT</name>
<dbReference type="InterPro" id="IPR052162">
    <property type="entry name" value="Sensor_kinase/Photoreceptor"/>
</dbReference>
<dbReference type="HOGENOM" id="CLU_592757_0_0_7"/>
<dbReference type="PANTHER" id="PTHR43304">
    <property type="entry name" value="PHYTOCHROME-LIKE PROTEIN CPH1"/>
    <property type="match status" value="1"/>
</dbReference>
<dbReference type="Pfam" id="PF00512">
    <property type="entry name" value="HisKA"/>
    <property type="match status" value="1"/>
</dbReference>
<dbReference type="Pfam" id="PF13426">
    <property type="entry name" value="PAS_9"/>
    <property type="match status" value="1"/>
</dbReference>
<feature type="coiled-coil region" evidence="6">
    <location>
        <begin position="1"/>
        <end position="45"/>
    </location>
</feature>
<dbReference type="InterPro" id="IPR036097">
    <property type="entry name" value="HisK_dim/P_sf"/>
</dbReference>
<dbReference type="EC" id="2.7.13.3" evidence="2"/>
<keyword evidence="6" id="KW-0175">Coiled coil</keyword>
<dbReference type="SUPFAM" id="SSF55785">
    <property type="entry name" value="PYP-like sensor domain (PAS domain)"/>
    <property type="match status" value="2"/>
</dbReference>
<dbReference type="InterPro" id="IPR000014">
    <property type="entry name" value="PAS"/>
</dbReference>
<evidence type="ECO:0000259" key="8">
    <source>
        <dbReference type="PROSITE" id="PS50113"/>
    </source>
</evidence>
<dbReference type="Pfam" id="PF08448">
    <property type="entry name" value="PAS_4"/>
    <property type="match status" value="1"/>
</dbReference>
<evidence type="ECO:0000313" key="9">
    <source>
        <dbReference type="EMBL" id="ETX04393.1"/>
    </source>
</evidence>
<keyword evidence="3" id="KW-0597">Phosphoprotein</keyword>
<organism evidence="9 10">
    <name type="scientific">Candidatus Entotheonella gemina</name>
    <dbReference type="NCBI Taxonomy" id="1429439"/>
    <lineage>
        <taxon>Bacteria</taxon>
        <taxon>Pseudomonadati</taxon>
        <taxon>Nitrospinota/Tectimicrobiota group</taxon>
        <taxon>Candidatus Tectimicrobiota</taxon>
        <taxon>Candidatus Entotheonellia</taxon>
        <taxon>Candidatus Entotheonellales</taxon>
        <taxon>Candidatus Entotheonellaceae</taxon>
        <taxon>Candidatus Entotheonella</taxon>
    </lineage>
</organism>
<sequence>MHDAEKTEDELITELMDLRARVTALNAIETKHKQAEKALQTREEQFRHLLEGSVQGVFLHSDKVVRFANTAMVRIFGYDGPIDLVGKDYRVIVAPWERGRVEGYRQARLRGEYAPSYYECQGIRQDGSLIWFECLVSRVLWEGTPAVMSTFLDITARKEAEAALQQSHEALEQRVAERTAALQRSNTALESEIIERRRAEATLRHAGQFLQFTLDALSSHIAILDETGTILSVNAAWHRFAEENAYDGALHGVGTNYLTLCDRVTGANAKDAAAMAQGLRQVTARDTSQFVLEYACHGPSEQRWFIARVTCFESPDGLRVVIAHENITERKRLEDQLRQSHKMEAIGTLAGGIAHEFNNALSAILGFAELVQFEVPQEGEAPSYVEEILQAGHRAKDLVQQILSFSRQSDVVREPVPLSRMIRELLTLLRASLPTTIDIQLHLSEADTTVLANRTQLHQIVMNLSA</sequence>
<dbReference type="InterPro" id="IPR035965">
    <property type="entry name" value="PAS-like_dom_sf"/>
</dbReference>
<dbReference type="InterPro" id="IPR000700">
    <property type="entry name" value="PAS-assoc_C"/>
</dbReference>